<protein>
    <submittedName>
        <fullName evidence="1">Uncharacterized protein</fullName>
    </submittedName>
</protein>
<proteinExistence type="predicted"/>
<keyword evidence="2" id="KW-1185">Reference proteome</keyword>
<name>A0AA36EVW0_OCTVU</name>
<sequence>MFTVWLLTFKYPHFGSFRDGRVPQALLGLCTISRDKPAKRATASYTGGVFPLFSSMSAVIRITSALHYNTIGLFELTTTDLLPYLLESSLGKLPFRSDNYKADANFNVGTNAALTFT</sequence>
<evidence type="ECO:0000313" key="1">
    <source>
        <dbReference type="EMBL" id="CAI9716151.1"/>
    </source>
</evidence>
<dbReference type="Proteomes" id="UP001162480">
    <property type="component" value="Chromosome 1"/>
</dbReference>
<reference evidence="1" key="1">
    <citation type="submission" date="2023-08" db="EMBL/GenBank/DDBJ databases">
        <authorList>
            <person name="Alioto T."/>
            <person name="Alioto T."/>
            <person name="Gomez Garrido J."/>
        </authorList>
    </citation>
    <scope>NUCLEOTIDE SEQUENCE</scope>
</reference>
<dbReference type="EMBL" id="OX597814">
    <property type="protein sequence ID" value="CAI9716151.1"/>
    <property type="molecule type" value="Genomic_DNA"/>
</dbReference>
<gene>
    <name evidence="1" type="ORF">OCTVUL_1B007015</name>
</gene>
<dbReference type="AlphaFoldDB" id="A0AA36EVW0"/>
<evidence type="ECO:0000313" key="2">
    <source>
        <dbReference type="Proteomes" id="UP001162480"/>
    </source>
</evidence>
<organism evidence="1 2">
    <name type="scientific">Octopus vulgaris</name>
    <name type="common">Common octopus</name>
    <dbReference type="NCBI Taxonomy" id="6645"/>
    <lineage>
        <taxon>Eukaryota</taxon>
        <taxon>Metazoa</taxon>
        <taxon>Spiralia</taxon>
        <taxon>Lophotrochozoa</taxon>
        <taxon>Mollusca</taxon>
        <taxon>Cephalopoda</taxon>
        <taxon>Coleoidea</taxon>
        <taxon>Octopodiformes</taxon>
        <taxon>Octopoda</taxon>
        <taxon>Incirrata</taxon>
        <taxon>Octopodidae</taxon>
        <taxon>Octopus</taxon>
    </lineage>
</organism>
<accession>A0AA36EVW0</accession>